<dbReference type="Pfam" id="PF13356">
    <property type="entry name" value="Arm-DNA-bind_3"/>
    <property type="match status" value="1"/>
</dbReference>
<dbReference type="EMBL" id="UINC01155145">
    <property type="protein sequence ID" value="SVD50832.1"/>
    <property type="molecule type" value="Genomic_DNA"/>
</dbReference>
<sequence length="92" mass="10730">MKSTNHLTELACRKASSPGKKLSDGQGMYLLVHKNGSKYWRLDYRLDGKRKTLAIGVWPEVSLTRARELREEAREQIQRGIDPLKHKRDQQR</sequence>
<dbReference type="PANTHER" id="PTHR30629">
    <property type="entry name" value="PROPHAGE INTEGRASE"/>
    <property type="match status" value="1"/>
</dbReference>
<dbReference type="GO" id="GO:0015074">
    <property type="term" value="P:DNA integration"/>
    <property type="evidence" value="ECO:0007669"/>
    <property type="project" value="UniProtKB-KW"/>
</dbReference>
<dbReference type="InterPro" id="IPR025166">
    <property type="entry name" value="Integrase_DNA_bind_dom"/>
</dbReference>
<gene>
    <name evidence="5" type="ORF">METZ01_LOCUS403686</name>
</gene>
<evidence type="ECO:0000313" key="5">
    <source>
        <dbReference type="EMBL" id="SVD50832.1"/>
    </source>
</evidence>
<feature type="domain" description="Integrase DNA-binding" evidence="4">
    <location>
        <begin position="7"/>
        <end position="90"/>
    </location>
</feature>
<evidence type="ECO:0000256" key="2">
    <source>
        <dbReference type="ARBA" id="ARBA00022908"/>
    </source>
</evidence>
<accession>A0A382VWE2</accession>
<dbReference type="InterPro" id="IPR038488">
    <property type="entry name" value="Integrase_DNA-bd_sf"/>
</dbReference>
<protein>
    <recommendedName>
        <fullName evidence="4">Integrase DNA-binding domain-containing protein</fullName>
    </recommendedName>
</protein>
<evidence type="ECO:0000256" key="3">
    <source>
        <dbReference type="SAM" id="MobiDB-lite"/>
    </source>
</evidence>
<comment type="similarity">
    <text evidence="1">Belongs to the 'phage' integrase family.</text>
</comment>
<name>A0A382VWE2_9ZZZZ</name>
<dbReference type="AlphaFoldDB" id="A0A382VWE2"/>
<keyword evidence="2" id="KW-0229">DNA integration</keyword>
<dbReference type="InterPro" id="IPR050808">
    <property type="entry name" value="Phage_Integrase"/>
</dbReference>
<evidence type="ECO:0000259" key="4">
    <source>
        <dbReference type="Pfam" id="PF13356"/>
    </source>
</evidence>
<feature type="non-terminal residue" evidence="5">
    <location>
        <position position="92"/>
    </location>
</feature>
<reference evidence="5" key="1">
    <citation type="submission" date="2018-05" db="EMBL/GenBank/DDBJ databases">
        <authorList>
            <person name="Lanie J.A."/>
            <person name="Ng W.-L."/>
            <person name="Kazmierczak K.M."/>
            <person name="Andrzejewski T.M."/>
            <person name="Davidsen T.M."/>
            <person name="Wayne K.J."/>
            <person name="Tettelin H."/>
            <person name="Glass J.I."/>
            <person name="Rusch D."/>
            <person name="Podicherti R."/>
            <person name="Tsui H.-C.T."/>
            <person name="Winkler M.E."/>
        </authorList>
    </citation>
    <scope>NUCLEOTIDE SEQUENCE</scope>
</reference>
<dbReference type="Gene3D" id="3.30.160.390">
    <property type="entry name" value="Integrase, DNA-binding domain"/>
    <property type="match status" value="1"/>
</dbReference>
<dbReference type="PANTHER" id="PTHR30629:SF2">
    <property type="entry name" value="PROPHAGE INTEGRASE INTS-RELATED"/>
    <property type="match status" value="1"/>
</dbReference>
<proteinExistence type="inferred from homology"/>
<organism evidence="5">
    <name type="scientific">marine metagenome</name>
    <dbReference type="NCBI Taxonomy" id="408172"/>
    <lineage>
        <taxon>unclassified sequences</taxon>
        <taxon>metagenomes</taxon>
        <taxon>ecological metagenomes</taxon>
    </lineage>
</organism>
<feature type="region of interest" description="Disordered" evidence="3">
    <location>
        <begin position="1"/>
        <end position="24"/>
    </location>
</feature>
<evidence type="ECO:0000256" key="1">
    <source>
        <dbReference type="ARBA" id="ARBA00008857"/>
    </source>
</evidence>